<dbReference type="AlphaFoldDB" id="A0A318ELX6"/>
<dbReference type="InterPro" id="IPR043128">
    <property type="entry name" value="Rev_trsase/Diguanyl_cyclase"/>
</dbReference>
<comment type="caution">
    <text evidence="8">The sequence shown here is derived from an EMBL/GenBank/DDBJ whole genome shotgun (WGS) entry which is preliminary data.</text>
</comment>
<evidence type="ECO:0000256" key="3">
    <source>
        <dbReference type="SAM" id="Phobius"/>
    </source>
</evidence>
<dbReference type="Gene3D" id="3.30.450.20">
    <property type="entry name" value="PAS domain"/>
    <property type="match status" value="3"/>
</dbReference>
<dbReference type="SMART" id="SM00086">
    <property type="entry name" value="PAC"/>
    <property type="match status" value="3"/>
</dbReference>
<keyword evidence="3" id="KW-0472">Membrane</keyword>
<evidence type="ECO:0000313" key="8">
    <source>
        <dbReference type="EMBL" id="PXV70230.1"/>
    </source>
</evidence>
<dbReference type="Proteomes" id="UP000248330">
    <property type="component" value="Unassembled WGS sequence"/>
</dbReference>
<dbReference type="InterPro" id="IPR035965">
    <property type="entry name" value="PAS-like_dom_sf"/>
</dbReference>
<evidence type="ECO:0000259" key="6">
    <source>
        <dbReference type="PROSITE" id="PS50883"/>
    </source>
</evidence>
<keyword evidence="3" id="KW-1133">Transmembrane helix</keyword>
<evidence type="ECO:0000259" key="7">
    <source>
        <dbReference type="PROSITE" id="PS50887"/>
    </source>
</evidence>
<dbReference type="InterPro" id="IPR029787">
    <property type="entry name" value="Nucleotide_cyclase"/>
</dbReference>
<keyword evidence="3" id="KW-0812">Transmembrane</keyword>
<dbReference type="PANTHER" id="PTHR44757:SF2">
    <property type="entry name" value="BIOFILM ARCHITECTURE MAINTENANCE PROTEIN MBAA"/>
    <property type="match status" value="1"/>
</dbReference>
<feature type="domain" description="PAS" evidence="4">
    <location>
        <begin position="351"/>
        <end position="388"/>
    </location>
</feature>
<dbReference type="Pfam" id="PF13426">
    <property type="entry name" value="PAS_9"/>
    <property type="match status" value="1"/>
</dbReference>
<dbReference type="Pfam" id="PF08448">
    <property type="entry name" value="PAS_4"/>
    <property type="match status" value="1"/>
</dbReference>
<dbReference type="SUPFAM" id="SSF55073">
    <property type="entry name" value="Nucleotide cyclase"/>
    <property type="match status" value="1"/>
</dbReference>
<dbReference type="CDD" id="cd01949">
    <property type="entry name" value="GGDEF"/>
    <property type="match status" value="1"/>
</dbReference>
<gene>
    <name evidence="8" type="ORF">C8D93_10282</name>
</gene>
<dbReference type="EMBL" id="QICN01000002">
    <property type="protein sequence ID" value="PXV70230.1"/>
    <property type="molecule type" value="Genomic_DNA"/>
</dbReference>
<feature type="domain" description="EAL" evidence="6">
    <location>
        <begin position="764"/>
        <end position="1009"/>
    </location>
</feature>
<protein>
    <submittedName>
        <fullName evidence="8">PAS domain S-box-containing protein/diguanylate cyclase (GGDEF)-like protein</fullName>
    </submittedName>
</protein>
<dbReference type="NCBIfam" id="TIGR00229">
    <property type="entry name" value="sensory_box"/>
    <property type="match status" value="3"/>
</dbReference>
<evidence type="ECO:0000256" key="1">
    <source>
        <dbReference type="ARBA" id="ARBA00001946"/>
    </source>
</evidence>
<reference evidence="8 9" key="1">
    <citation type="submission" date="2018-04" db="EMBL/GenBank/DDBJ databases">
        <title>Genomic Encyclopedia of Type Strains, Phase IV (KMG-IV): sequencing the most valuable type-strain genomes for metagenomic binning, comparative biology and taxonomic classification.</title>
        <authorList>
            <person name="Goeker M."/>
        </authorList>
    </citation>
    <scope>NUCLEOTIDE SEQUENCE [LARGE SCALE GENOMIC DNA]</scope>
    <source>
        <strain evidence="8 9">DSM 104150</strain>
    </source>
</reference>
<feature type="transmembrane region" description="Helical" evidence="3">
    <location>
        <begin position="161"/>
        <end position="181"/>
    </location>
</feature>
<feature type="domain" description="PAS" evidence="4">
    <location>
        <begin position="214"/>
        <end position="287"/>
    </location>
</feature>
<dbReference type="InterPro" id="IPR013656">
    <property type="entry name" value="PAS_4"/>
</dbReference>
<feature type="domain" description="PAC" evidence="5">
    <location>
        <begin position="540"/>
        <end position="590"/>
    </location>
</feature>
<dbReference type="PROSITE" id="PS50112">
    <property type="entry name" value="PAS"/>
    <property type="match status" value="2"/>
</dbReference>
<dbReference type="PANTHER" id="PTHR44757">
    <property type="entry name" value="DIGUANYLATE CYCLASE DGCP"/>
    <property type="match status" value="1"/>
</dbReference>
<feature type="domain" description="GGDEF" evidence="7">
    <location>
        <begin position="622"/>
        <end position="755"/>
    </location>
</feature>
<dbReference type="Gene3D" id="3.20.20.450">
    <property type="entry name" value="EAL domain"/>
    <property type="match status" value="1"/>
</dbReference>
<keyword evidence="9" id="KW-1185">Reference proteome</keyword>
<dbReference type="InterPro" id="IPR000160">
    <property type="entry name" value="GGDEF_dom"/>
</dbReference>
<dbReference type="InterPro" id="IPR000700">
    <property type="entry name" value="PAS-assoc_C"/>
</dbReference>
<feature type="region of interest" description="Disordered" evidence="2">
    <location>
        <begin position="188"/>
        <end position="213"/>
    </location>
</feature>
<dbReference type="RefSeq" id="WP_110263919.1">
    <property type="nucleotide sequence ID" value="NZ_CAWNXA010000002.1"/>
</dbReference>
<accession>A0A318ELX6</accession>
<evidence type="ECO:0000259" key="5">
    <source>
        <dbReference type="PROSITE" id="PS50113"/>
    </source>
</evidence>
<dbReference type="Pfam" id="PF00990">
    <property type="entry name" value="GGDEF"/>
    <property type="match status" value="1"/>
</dbReference>
<dbReference type="PROSITE" id="PS50113">
    <property type="entry name" value="PAC"/>
    <property type="match status" value="2"/>
</dbReference>
<organism evidence="8 9">
    <name type="scientific">Sinimarinibacterium flocculans</name>
    <dbReference type="NCBI Taxonomy" id="985250"/>
    <lineage>
        <taxon>Bacteria</taxon>
        <taxon>Pseudomonadati</taxon>
        <taxon>Pseudomonadota</taxon>
        <taxon>Gammaproteobacteria</taxon>
        <taxon>Nevskiales</taxon>
        <taxon>Nevskiaceae</taxon>
        <taxon>Sinimarinibacterium</taxon>
    </lineage>
</organism>
<dbReference type="PROSITE" id="PS50883">
    <property type="entry name" value="EAL"/>
    <property type="match status" value="1"/>
</dbReference>
<dbReference type="InterPro" id="IPR035919">
    <property type="entry name" value="EAL_sf"/>
</dbReference>
<feature type="domain" description="PAC" evidence="5">
    <location>
        <begin position="290"/>
        <end position="343"/>
    </location>
</feature>
<dbReference type="PROSITE" id="PS50887">
    <property type="entry name" value="GGDEF"/>
    <property type="match status" value="1"/>
</dbReference>
<dbReference type="NCBIfam" id="TIGR00254">
    <property type="entry name" value="GGDEF"/>
    <property type="match status" value="1"/>
</dbReference>
<dbReference type="GO" id="GO:0006355">
    <property type="term" value="P:regulation of DNA-templated transcription"/>
    <property type="evidence" value="ECO:0007669"/>
    <property type="project" value="InterPro"/>
</dbReference>
<comment type="cofactor">
    <cofactor evidence="1">
        <name>Mg(2+)</name>
        <dbReference type="ChEBI" id="CHEBI:18420"/>
    </cofactor>
</comment>
<dbReference type="InterPro" id="IPR001633">
    <property type="entry name" value="EAL_dom"/>
</dbReference>
<dbReference type="Pfam" id="PF00989">
    <property type="entry name" value="PAS"/>
    <property type="match status" value="1"/>
</dbReference>
<dbReference type="SUPFAM" id="SSF55785">
    <property type="entry name" value="PYP-like sensor domain (PAS domain)"/>
    <property type="match status" value="3"/>
</dbReference>
<dbReference type="SMART" id="SM00267">
    <property type="entry name" value="GGDEF"/>
    <property type="match status" value="1"/>
</dbReference>
<dbReference type="SMART" id="SM00052">
    <property type="entry name" value="EAL"/>
    <property type="match status" value="1"/>
</dbReference>
<dbReference type="InterPro" id="IPR001610">
    <property type="entry name" value="PAC"/>
</dbReference>
<proteinExistence type="predicted"/>
<dbReference type="OrthoDB" id="9812260at2"/>
<feature type="transmembrane region" description="Helical" evidence="3">
    <location>
        <begin position="6"/>
        <end position="27"/>
    </location>
</feature>
<dbReference type="SMART" id="SM00091">
    <property type="entry name" value="PAS"/>
    <property type="match status" value="3"/>
</dbReference>
<evidence type="ECO:0000313" key="9">
    <source>
        <dbReference type="Proteomes" id="UP000248330"/>
    </source>
</evidence>
<dbReference type="Pfam" id="PF00563">
    <property type="entry name" value="EAL"/>
    <property type="match status" value="1"/>
</dbReference>
<dbReference type="InterPro" id="IPR000014">
    <property type="entry name" value="PAS"/>
</dbReference>
<dbReference type="InterPro" id="IPR013767">
    <property type="entry name" value="PAS_fold"/>
</dbReference>
<name>A0A318ELX6_9GAMM</name>
<dbReference type="InterPro" id="IPR052155">
    <property type="entry name" value="Biofilm_reg_signaling"/>
</dbReference>
<dbReference type="Gene3D" id="3.30.70.270">
    <property type="match status" value="1"/>
</dbReference>
<dbReference type="GO" id="GO:0003824">
    <property type="term" value="F:catalytic activity"/>
    <property type="evidence" value="ECO:0007669"/>
    <property type="project" value="UniProtKB-ARBA"/>
</dbReference>
<dbReference type="SUPFAM" id="SSF141868">
    <property type="entry name" value="EAL domain-like"/>
    <property type="match status" value="1"/>
</dbReference>
<dbReference type="CDD" id="cd00130">
    <property type="entry name" value="PAS"/>
    <property type="match status" value="3"/>
</dbReference>
<evidence type="ECO:0000256" key="2">
    <source>
        <dbReference type="SAM" id="MobiDB-lite"/>
    </source>
</evidence>
<dbReference type="FunFam" id="3.30.70.270:FF:000001">
    <property type="entry name" value="Diguanylate cyclase domain protein"/>
    <property type="match status" value="1"/>
</dbReference>
<sequence>MDRQRWLIALSGASMLVLLALGGWCLLHAHRLQTRLDHVHVGEQTRRVLEPALLGSESERRLRPLVDALLQRPDLGLYALAVYDAEGVQLARAGVLEGLRLPRVPAATQARARRAGYALIGSVGRHRLFAADQRLIGTVEYSLDPGDVDGVRVEAVAALRLAGWIALGLVAPVGLMFALAVRRRRRTPPPWAGRADPNRRGETTSWGAADPGEFRDRAGEVMDALGYGLVVTDRDGRVRFVNASAERLTGWSGADAAGRMHYSVVHLSGAGGEDATAALMERALGQGRPQSVSGAVLRQRHGSCTPVEVIAYPLRSRQGGLDGVTLLFRDQTPYRRELDSLRREVRLSQAVVDHLDEGLLTTDVAGVVRSANARAERMFGYLRDELVGFTVAKLMPVPFLNLPTIRITDYVSGRGNGKLPKVVGWRKDATTFPVELWVQPMRVEGSEGLVVIVRDISERLRGENLATRLGRLLDAANEEIYIFDAQTLRFLEVNRGARRNLGYGAEALARMTPLDISEELADDSLRNFLSRLHSGERDHLVYRCRHRREDGSSYPVEVRLNYSREEEPPVFMAIATDISERLEAEEKLNQLAHFDALTGLPNRVMLYDRLQQALLAAQRGARMLGVFFLDLDRFKAINDEHGHEVGDQVLCAVADRLRSVMRPSDTIARLSGDEFVVLTPGLRSAEDAEFLAQKVLERFAQPLDLPGLSINCRPSIGITLYPLDESDADGLLRHADHAMYQAKQAGRGCFRLYTLHIDPQRLRQLELERGLHAAVALNQFQLQLLPVLDGEGAARALLGRMRWQHPHYGWIEQTEILQAAGRAGLVADIELWMICEACERLREVAAAGLPLLPQVLPLSGWQLRDREFLGHLSGLLQRYAVPASALVLALTPDGHVEAEDRHAGLDELIAGGLRFGLRDFNRMPATLTLPLACVLVGEPLTDQVSTMRDIREAAGGEVLVVASGVEDQAVLGRCREAGIDGFAGSAVMPALAGEVLGDWLRQARVAPPR</sequence>
<evidence type="ECO:0000259" key="4">
    <source>
        <dbReference type="PROSITE" id="PS50112"/>
    </source>
</evidence>